<organism evidence="1 2">
    <name type="scientific">Caenispirillum salinarum AK4</name>
    <dbReference type="NCBI Taxonomy" id="1238182"/>
    <lineage>
        <taxon>Bacteria</taxon>
        <taxon>Pseudomonadati</taxon>
        <taxon>Pseudomonadota</taxon>
        <taxon>Alphaproteobacteria</taxon>
        <taxon>Rhodospirillales</taxon>
        <taxon>Novispirillaceae</taxon>
        <taxon>Caenispirillum</taxon>
    </lineage>
</organism>
<comment type="caution">
    <text evidence="1">The sequence shown here is derived from an EMBL/GenBank/DDBJ whole genome shotgun (WGS) entry which is preliminary data.</text>
</comment>
<evidence type="ECO:0000313" key="2">
    <source>
        <dbReference type="Proteomes" id="UP000009881"/>
    </source>
</evidence>
<dbReference type="EMBL" id="ANHY01000008">
    <property type="protein sequence ID" value="EKV30552.1"/>
    <property type="molecule type" value="Genomic_DNA"/>
</dbReference>
<evidence type="ECO:0000313" key="1">
    <source>
        <dbReference type="EMBL" id="EKV30552.1"/>
    </source>
</evidence>
<dbReference type="Proteomes" id="UP000009881">
    <property type="component" value="Unassembled WGS sequence"/>
</dbReference>
<accession>K9GZ26</accession>
<protein>
    <submittedName>
        <fullName evidence="1">Uncharacterized protein</fullName>
    </submittedName>
</protein>
<proteinExistence type="predicted"/>
<dbReference type="AlphaFoldDB" id="K9GZ26"/>
<keyword evidence="2" id="KW-1185">Reference proteome</keyword>
<dbReference type="RefSeq" id="WP_009540619.1">
    <property type="nucleotide sequence ID" value="NZ_ANHY01000008.1"/>
</dbReference>
<name>K9GZ26_9PROT</name>
<reference evidence="1 2" key="1">
    <citation type="journal article" date="2013" name="Genome Announc.">
        <title>Draft Genome Sequence of an Alphaproteobacterium, Caenispirillum salinarum AK4(T), Isolated from a Solar Saltern.</title>
        <authorList>
            <person name="Khatri I."/>
            <person name="Singh A."/>
            <person name="Korpole S."/>
            <person name="Pinnaka A.K."/>
            <person name="Subramanian S."/>
        </authorList>
    </citation>
    <scope>NUCLEOTIDE SEQUENCE [LARGE SCALE GENOMIC DNA]</scope>
    <source>
        <strain evidence="1 2">AK4</strain>
    </source>
</reference>
<gene>
    <name evidence="1" type="ORF">C882_4511</name>
</gene>
<sequence>MPQSFTAVTCPECRTGQEIPSATPTRCICCGAEIDAMPGKYMRVIPNHAGQHVEDEVSRHSR</sequence>